<organism evidence="1 2">
    <name type="scientific">Dioscorea cayennensis subsp. rotundata</name>
    <name type="common">White Guinea yam</name>
    <name type="synonym">Dioscorea rotundata</name>
    <dbReference type="NCBI Taxonomy" id="55577"/>
    <lineage>
        <taxon>Eukaryota</taxon>
        <taxon>Viridiplantae</taxon>
        <taxon>Streptophyta</taxon>
        <taxon>Embryophyta</taxon>
        <taxon>Tracheophyta</taxon>
        <taxon>Spermatophyta</taxon>
        <taxon>Magnoliopsida</taxon>
        <taxon>Liliopsida</taxon>
        <taxon>Dioscoreales</taxon>
        <taxon>Dioscoreaceae</taxon>
        <taxon>Dioscorea</taxon>
    </lineage>
</organism>
<evidence type="ECO:0000313" key="1">
    <source>
        <dbReference type="Proteomes" id="UP001515500"/>
    </source>
</evidence>
<reference evidence="2" key="1">
    <citation type="submission" date="2025-08" db="UniProtKB">
        <authorList>
            <consortium name="RefSeq"/>
        </authorList>
    </citation>
    <scope>IDENTIFICATION</scope>
</reference>
<proteinExistence type="predicted"/>
<keyword evidence="1" id="KW-1185">Reference proteome</keyword>
<dbReference type="RefSeq" id="XP_039128436.1">
    <property type="nucleotide sequence ID" value="XM_039272502.1"/>
</dbReference>
<sequence>MATSSSSSTNYEYLSLLDAKKAIDININLLAVITEIGSPKKSRGSGSLARVRLLSQSKDNGSILSCAFSQFFFTGSNEISAGFENLRGLDSLTCTATVYCNK</sequence>
<evidence type="ECO:0000313" key="2">
    <source>
        <dbReference type="RefSeq" id="XP_039128436.1"/>
    </source>
</evidence>
<protein>
    <submittedName>
        <fullName evidence="2">Uncharacterized protein LOC120264678</fullName>
    </submittedName>
</protein>
<dbReference type="AlphaFoldDB" id="A0AB40BMC2"/>
<name>A0AB40BMC2_DIOCR</name>
<dbReference type="GeneID" id="120264678"/>
<dbReference type="Proteomes" id="UP001515500">
    <property type="component" value="Chromosome 7"/>
</dbReference>
<gene>
    <name evidence="2" type="primary">LOC120264678</name>
</gene>
<accession>A0AB40BMC2</accession>